<protein>
    <recommendedName>
        <fullName evidence="2">tRNA(adenine(34)) deaminase</fullName>
        <ecNumber evidence="2">3.5.4.33</ecNumber>
    </recommendedName>
</protein>
<organism evidence="10 11">
    <name type="scientific">Tribonema minus</name>
    <dbReference type="NCBI Taxonomy" id="303371"/>
    <lineage>
        <taxon>Eukaryota</taxon>
        <taxon>Sar</taxon>
        <taxon>Stramenopiles</taxon>
        <taxon>Ochrophyta</taxon>
        <taxon>PX clade</taxon>
        <taxon>Xanthophyceae</taxon>
        <taxon>Tribonematales</taxon>
        <taxon>Tribonemataceae</taxon>
        <taxon>Tribonema</taxon>
    </lineage>
</organism>
<dbReference type="HAMAP" id="MF_00972">
    <property type="entry name" value="tRNA_aden_deaminase"/>
    <property type="match status" value="1"/>
</dbReference>
<dbReference type="PANTHER" id="PTHR11079:SF179">
    <property type="entry name" value="TRNA(ADENINE(34)) DEAMINASE, CHLOROPLASTIC"/>
    <property type="match status" value="1"/>
</dbReference>
<comment type="caution">
    <text evidence="10">The sequence shown here is derived from an EMBL/GenBank/DDBJ whole genome shotgun (WGS) entry which is preliminary data.</text>
</comment>
<keyword evidence="11" id="KW-1185">Reference proteome</keyword>
<dbReference type="EMBL" id="JAFCMP010000334">
    <property type="protein sequence ID" value="KAG5181265.1"/>
    <property type="molecule type" value="Genomic_DNA"/>
</dbReference>
<name>A0A835YXH5_9STRA</name>
<dbReference type="Pfam" id="PF00383">
    <property type="entry name" value="dCMP_cyt_deam_1"/>
    <property type="match status" value="1"/>
</dbReference>
<feature type="region of interest" description="Disordered" evidence="8">
    <location>
        <begin position="160"/>
        <end position="184"/>
    </location>
</feature>
<evidence type="ECO:0000256" key="1">
    <source>
        <dbReference type="ARBA" id="ARBA00001947"/>
    </source>
</evidence>
<dbReference type="SUPFAM" id="SSF53927">
    <property type="entry name" value="Cytidine deaminase-like"/>
    <property type="match status" value="1"/>
</dbReference>
<dbReference type="InterPro" id="IPR002125">
    <property type="entry name" value="CMP_dCMP_dom"/>
</dbReference>
<evidence type="ECO:0000256" key="3">
    <source>
        <dbReference type="ARBA" id="ARBA00022694"/>
    </source>
</evidence>
<keyword evidence="6" id="KW-0862">Zinc</keyword>
<evidence type="ECO:0000259" key="9">
    <source>
        <dbReference type="PROSITE" id="PS51747"/>
    </source>
</evidence>
<keyword evidence="3" id="KW-0819">tRNA processing</keyword>
<accession>A0A835YXH5</accession>
<keyword evidence="5" id="KW-0378">Hydrolase</keyword>
<proteinExistence type="inferred from homology"/>
<comment type="catalytic activity">
    <reaction evidence="7">
        <text>adenosine(34) in tRNA + H2O + H(+) = inosine(34) in tRNA + NH4(+)</text>
        <dbReference type="Rhea" id="RHEA:43168"/>
        <dbReference type="Rhea" id="RHEA-COMP:10373"/>
        <dbReference type="Rhea" id="RHEA-COMP:10374"/>
        <dbReference type="ChEBI" id="CHEBI:15377"/>
        <dbReference type="ChEBI" id="CHEBI:15378"/>
        <dbReference type="ChEBI" id="CHEBI:28938"/>
        <dbReference type="ChEBI" id="CHEBI:74411"/>
        <dbReference type="ChEBI" id="CHEBI:82852"/>
        <dbReference type="EC" id="3.5.4.33"/>
    </reaction>
</comment>
<evidence type="ECO:0000313" key="11">
    <source>
        <dbReference type="Proteomes" id="UP000664859"/>
    </source>
</evidence>
<gene>
    <name evidence="10" type="ORF">JKP88DRAFT_273346</name>
</gene>
<comment type="cofactor">
    <cofactor evidence="1">
        <name>Zn(2+)</name>
        <dbReference type="ChEBI" id="CHEBI:29105"/>
    </cofactor>
</comment>
<evidence type="ECO:0000256" key="8">
    <source>
        <dbReference type="SAM" id="MobiDB-lite"/>
    </source>
</evidence>
<dbReference type="AlphaFoldDB" id="A0A835YXH5"/>
<keyword evidence="4" id="KW-0479">Metal-binding</keyword>
<evidence type="ECO:0000256" key="6">
    <source>
        <dbReference type="ARBA" id="ARBA00022833"/>
    </source>
</evidence>
<dbReference type="Proteomes" id="UP000664859">
    <property type="component" value="Unassembled WGS sequence"/>
</dbReference>
<evidence type="ECO:0000256" key="5">
    <source>
        <dbReference type="ARBA" id="ARBA00022801"/>
    </source>
</evidence>
<dbReference type="PANTHER" id="PTHR11079">
    <property type="entry name" value="CYTOSINE DEAMINASE FAMILY MEMBER"/>
    <property type="match status" value="1"/>
</dbReference>
<dbReference type="OrthoDB" id="408702at2759"/>
<dbReference type="GO" id="GO:0002100">
    <property type="term" value="P:tRNA wobble adenosine to inosine editing"/>
    <property type="evidence" value="ECO:0007669"/>
    <property type="project" value="InterPro"/>
</dbReference>
<sequence length="184" mass="18789">MEVDDTDLGHMRTALQQAKEAFDAGEVPIGAVVVCGGDVVAAAGNAVERSHDASAHAEVLAMRAAAQRSGNWRLTGCTLYATLEPCAMCLSAAYLFRVDRIVYGASDVRMGGAGGWVDLTPPAVRHPFHAALAVTGGVLAPQSVALLRGFFQQQRRRAPGSAAAPSAAAPAATPVHGGDAQGGS</sequence>
<reference evidence="10" key="1">
    <citation type="submission" date="2021-02" db="EMBL/GenBank/DDBJ databases">
        <title>First Annotated Genome of the Yellow-green Alga Tribonema minus.</title>
        <authorList>
            <person name="Mahan K.M."/>
        </authorList>
    </citation>
    <scope>NUCLEOTIDE SEQUENCE</scope>
    <source>
        <strain evidence="10">UTEX B ZZ1240</strain>
    </source>
</reference>
<evidence type="ECO:0000256" key="7">
    <source>
        <dbReference type="ARBA" id="ARBA00048045"/>
    </source>
</evidence>
<dbReference type="InterPro" id="IPR016193">
    <property type="entry name" value="Cytidine_deaminase-like"/>
</dbReference>
<dbReference type="EC" id="3.5.4.33" evidence="2"/>
<evidence type="ECO:0000313" key="10">
    <source>
        <dbReference type="EMBL" id="KAG5181265.1"/>
    </source>
</evidence>
<feature type="domain" description="CMP/dCMP-type deaminase" evidence="9">
    <location>
        <begin position="5"/>
        <end position="117"/>
    </location>
</feature>
<dbReference type="InterPro" id="IPR028883">
    <property type="entry name" value="tRNA_aden_deaminase"/>
</dbReference>
<dbReference type="Gene3D" id="3.40.140.10">
    <property type="entry name" value="Cytidine Deaminase, domain 2"/>
    <property type="match status" value="1"/>
</dbReference>
<dbReference type="PROSITE" id="PS51747">
    <property type="entry name" value="CYT_DCMP_DEAMINASES_2"/>
    <property type="match status" value="1"/>
</dbReference>
<evidence type="ECO:0000256" key="2">
    <source>
        <dbReference type="ARBA" id="ARBA00012740"/>
    </source>
</evidence>
<dbReference type="GO" id="GO:0046872">
    <property type="term" value="F:metal ion binding"/>
    <property type="evidence" value="ECO:0007669"/>
    <property type="project" value="UniProtKB-KW"/>
</dbReference>
<dbReference type="GO" id="GO:0052717">
    <property type="term" value="F:tRNA-specific adenosine-34 deaminase activity"/>
    <property type="evidence" value="ECO:0007669"/>
    <property type="project" value="UniProtKB-EC"/>
</dbReference>
<evidence type="ECO:0000256" key="4">
    <source>
        <dbReference type="ARBA" id="ARBA00022723"/>
    </source>
</evidence>
<dbReference type="CDD" id="cd01285">
    <property type="entry name" value="nucleoside_deaminase"/>
    <property type="match status" value="1"/>
</dbReference>
<feature type="compositionally biased region" description="Low complexity" evidence="8">
    <location>
        <begin position="160"/>
        <end position="172"/>
    </location>
</feature>